<proteinExistence type="predicted"/>
<dbReference type="AlphaFoldDB" id="A0A498JQG4"/>
<reference evidence="2 3" key="1">
    <citation type="submission" date="2018-10" db="EMBL/GenBank/DDBJ databases">
        <title>A high-quality apple genome assembly.</title>
        <authorList>
            <person name="Hu J."/>
        </authorList>
    </citation>
    <scope>NUCLEOTIDE SEQUENCE [LARGE SCALE GENOMIC DNA]</scope>
    <source>
        <strain evidence="3">cv. HFTH1</strain>
        <tissue evidence="2">Young leaf</tissue>
    </source>
</reference>
<keyword evidence="3" id="KW-1185">Reference proteome</keyword>
<dbReference type="Proteomes" id="UP000290289">
    <property type="component" value="Chromosome 6"/>
</dbReference>
<organism evidence="2 3">
    <name type="scientific">Malus domestica</name>
    <name type="common">Apple</name>
    <name type="synonym">Pyrus malus</name>
    <dbReference type="NCBI Taxonomy" id="3750"/>
    <lineage>
        <taxon>Eukaryota</taxon>
        <taxon>Viridiplantae</taxon>
        <taxon>Streptophyta</taxon>
        <taxon>Embryophyta</taxon>
        <taxon>Tracheophyta</taxon>
        <taxon>Spermatophyta</taxon>
        <taxon>Magnoliopsida</taxon>
        <taxon>eudicotyledons</taxon>
        <taxon>Gunneridae</taxon>
        <taxon>Pentapetalae</taxon>
        <taxon>rosids</taxon>
        <taxon>fabids</taxon>
        <taxon>Rosales</taxon>
        <taxon>Rosaceae</taxon>
        <taxon>Amygdaloideae</taxon>
        <taxon>Maleae</taxon>
        <taxon>Malus</taxon>
    </lineage>
</organism>
<name>A0A498JQG4_MALDO</name>
<evidence type="ECO:0000256" key="1">
    <source>
        <dbReference type="SAM" id="SignalP"/>
    </source>
</evidence>
<feature type="chain" id="PRO_5019865322" evidence="1">
    <location>
        <begin position="20"/>
        <end position="132"/>
    </location>
</feature>
<gene>
    <name evidence="2" type="ORF">DVH24_035954</name>
</gene>
<sequence length="132" mass="14879">MSSIVLLVLLCLSMHACNARLLGFVPRESGCRAYHSIEDVGNVLRCSETSMSSTRPTIPVEWQTKQVEVKVDAETLLTLESIPKDDLLRKQGHFHGPTSGHDIFTVSSGIDQKKSIKMKKIKVRKEMKLWRT</sequence>
<accession>A0A498JQG4</accession>
<evidence type="ECO:0000313" key="2">
    <source>
        <dbReference type="EMBL" id="RXH97286.1"/>
    </source>
</evidence>
<feature type="signal peptide" evidence="1">
    <location>
        <begin position="1"/>
        <end position="19"/>
    </location>
</feature>
<protein>
    <submittedName>
        <fullName evidence="2">Uncharacterized protein</fullName>
    </submittedName>
</protein>
<comment type="caution">
    <text evidence="2">The sequence shown here is derived from an EMBL/GenBank/DDBJ whole genome shotgun (WGS) entry which is preliminary data.</text>
</comment>
<keyword evidence="1" id="KW-0732">Signal</keyword>
<evidence type="ECO:0000313" key="3">
    <source>
        <dbReference type="Proteomes" id="UP000290289"/>
    </source>
</evidence>
<dbReference type="EMBL" id="RDQH01000332">
    <property type="protein sequence ID" value="RXH97286.1"/>
    <property type="molecule type" value="Genomic_DNA"/>
</dbReference>